<evidence type="ECO:0000313" key="3">
    <source>
        <dbReference type="Proteomes" id="UP000242367"/>
    </source>
</evidence>
<evidence type="ECO:0000313" key="2">
    <source>
        <dbReference type="EMBL" id="POM26816.1"/>
    </source>
</evidence>
<organism evidence="2 3">
    <name type="scientific">Actinomadura rubteroloni</name>
    <dbReference type="NCBI Taxonomy" id="1926885"/>
    <lineage>
        <taxon>Bacteria</taxon>
        <taxon>Bacillati</taxon>
        <taxon>Actinomycetota</taxon>
        <taxon>Actinomycetes</taxon>
        <taxon>Streptosporangiales</taxon>
        <taxon>Thermomonosporaceae</taxon>
        <taxon>Actinomadura</taxon>
    </lineage>
</organism>
<dbReference type="AlphaFoldDB" id="A0A2P4UP34"/>
<sequence length="31" mass="3395">MKDGQTADHLYRPHQKTAPGAPFATKGRKAD</sequence>
<feature type="region of interest" description="Disordered" evidence="1">
    <location>
        <begin position="1"/>
        <end position="31"/>
    </location>
</feature>
<gene>
    <name evidence="2" type="ORF">BTM25_12240</name>
</gene>
<accession>A0A2P4UP34</accession>
<feature type="compositionally biased region" description="Basic and acidic residues" evidence="1">
    <location>
        <begin position="1"/>
        <end position="11"/>
    </location>
</feature>
<dbReference type="Proteomes" id="UP000242367">
    <property type="component" value="Unassembled WGS sequence"/>
</dbReference>
<comment type="caution">
    <text evidence="2">The sequence shown here is derived from an EMBL/GenBank/DDBJ whole genome shotgun (WGS) entry which is preliminary data.</text>
</comment>
<dbReference type="EMBL" id="MTBP01000001">
    <property type="protein sequence ID" value="POM26816.1"/>
    <property type="molecule type" value="Genomic_DNA"/>
</dbReference>
<keyword evidence="3" id="KW-1185">Reference proteome</keyword>
<reference evidence="2 3" key="1">
    <citation type="journal article" date="2017" name="Chemistry">
        <title>Isolation, Biosynthesis and Chemical Modifications of Rubterolones A-F: Rare Tropolone Alkaloids from Actinomadura sp. 5-2.</title>
        <authorList>
            <person name="Guo H."/>
            <person name="Benndorf R."/>
            <person name="Leichnitz D."/>
            <person name="Klassen J.L."/>
            <person name="Vollmers J."/>
            <person name="Gorls H."/>
            <person name="Steinacker M."/>
            <person name="Weigel C."/>
            <person name="Dahse H.M."/>
            <person name="Kaster A.K."/>
            <person name="de Beer Z.W."/>
            <person name="Poulsen M."/>
            <person name="Beemelmanns C."/>
        </authorList>
    </citation>
    <scope>NUCLEOTIDE SEQUENCE [LARGE SCALE GENOMIC DNA]</scope>
    <source>
        <strain evidence="2 3">5-2</strain>
    </source>
</reference>
<protein>
    <submittedName>
        <fullName evidence="2">Uncharacterized protein</fullName>
    </submittedName>
</protein>
<name>A0A2P4UP34_9ACTN</name>
<proteinExistence type="predicted"/>
<evidence type="ECO:0000256" key="1">
    <source>
        <dbReference type="SAM" id="MobiDB-lite"/>
    </source>
</evidence>